<evidence type="ECO:0000256" key="3">
    <source>
        <dbReference type="ARBA" id="ARBA00022679"/>
    </source>
</evidence>
<feature type="domain" description="DNA-directed DNA polymerase family B mitochondria/virus" evidence="9">
    <location>
        <begin position="948"/>
        <end position="1048"/>
    </location>
</feature>
<feature type="domain" description="DNA-directed DNA polymerase family B mitochondria/virus" evidence="9">
    <location>
        <begin position="742"/>
        <end position="915"/>
    </location>
</feature>
<evidence type="ECO:0000313" key="10">
    <source>
        <dbReference type="EMBL" id="CAH0556585.1"/>
    </source>
</evidence>
<evidence type="ECO:0000256" key="6">
    <source>
        <dbReference type="ARBA" id="ARBA00022932"/>
    </source>
</evidence>
<keyword evidence="5" id="KW-0235">DNA replication</keyword>
<comment type="catalytic activity">
    <reaction evidence="8">
        <text>DNA(n) + a 2'-deoxyribonucleoside 5'-triphosphate = DNA(n+1) + diphosphate</text>
        <dbReference type="Rhea" id="RHEA:22508"/>
        <dbReference type="Rhea" id="RHEA-COMP:17339"/>
        <dbReference type="Rhea" id="RHEA-COMP:17340"/>
        <dbReference type="ChEBI" id="CHEBI:33019"/>
        <dbReference type="ChEBI" id="CHEBI:61560"/>
        <dbReference type="ChEBI" id="CHEBI:173112"/>
        <dbReference type="EC" id="2.7.7.7"/>
    </reaction>
</comment>
<keyword evidence="4" id="KW-0548">Nucleotidyltransferase</keyword>
<name>A0A9P0FJ42_BRAAE</name>
<dbReference type="InterPro" id="IPR036397">
    <property type="entry name" value="RNaseH_sf"/>
</dbReference>
<dbReference type="GO" id="GO:0003677">
    <property type="term" value="F:DNA binding"/>
    <property type="evidence" value="ECO:0007669"/>
    <property type="project" value="UniProtKB-KW"/>
</dbReference>
<dbReference type="GO" id="GO:0042575">
    <property type="term" value="C:DNA polymerase complex"/>
    <property type="evidence" value="ECO:0007669"/>
    <property type="project" value="UniProtKB-ARBA"/>
</dbReference>
<evidence type="ECO:0000256" key="8">
    <source>
        <dbReference type="ARBA" id="ARBA00049244"/>
    </source>
</evidence>
<comment type="similarity">
    <text evidence="1">Belongs to the DNA polymerase type-B family.</text>
</comment>
<dbReference type="EC" id="2.7.7.7" evidence="2"/>
<dbReference type="OrthoDB" id="5871067at2759"/>
<evidence type="ECO:0000256" key="4">
    <source>
        <dbReference type="ARBA" id="ARBA00022695"/>
    </source>
</evidence>
<dbReference type="PANTHER" id="PTHR33568:SF3">
    <property type="entry name" value="DNA-DIRECTED DNA POLYMERASE"/>
    <property type="match status" value="1"/>
</dbReference>
<dbReference type="GO" id="GO:0006260">
    <property type="term" value="P:DNA replication"/>
    <property type="evidence" value="ECO:0007669"/>
    <property type="project" value="UniProtKB-KW"/>
</dbReference>
<sequence>MRDFNDDDRVGIVFTNAEFPDRPLAISIRKRSQITASVILDTLGRVLQSNASFFTNNRLTLAIDRVLLPVGRGRTALKGDTYEQFCKNKRGIVVVNNKDNHCLAYALALGIAYHKDKADFKKLKLKPILLKVRGRELCRAFDVNLSNGGSLEHVKRFQDNLEDFTIVVYNNRGGSETYFEGPRNETRKTINLILENNHYNLILSLTAAFSSAYFCDLCKKRFSNKEKHVKCPYTCPNCHSTPPCTSEVEEITCEDCHRTFKGIACLNTHKDKLCSKLHRCLTCLNSYWTKDNHKCGYKYCPTCLCVKPVRHNCYMQPNRISDKVKKSLETDFLFVFYDFECMQEKELSSNIFLHEPNLCVVQQVCSNCITVDNIDLDCNKCGKRKHIFSEDPVGSLLNFLHEFEKKKFNVFALAHNLKSYDGCFITKHVFKDVNRWNPTIIRNGCKFVSITCNKIKFIDSLNYMPLPLNKLPNAFKFDEVKGYFPHLFNRRENSDYVGSLPDPSFYMPDSMTLDARNKFFEWYNKQISNKVVFNFKNELIKYCILDVDILRKSCIKFRECFIKVTNIDPFQEATTIASVCNKVFRRNFLQPETIGIIPPKGYRMTDNCSEIALKWLCWKESLFPDIIHAGNGQEIRLKENLTVDGFCATTNTVFEFDGCYFHGCEKCYPHQTTSFQNTTDKNDSMFTRRDKTIAKHQRIRNAGYNFVTIRECDFKEMLRNDAELRDAVNNNFKYSHLPLNPRDSFFGGRTNAIKLYHKISNDDESILYFDICSLYPFINKYKKYPIGHPKIHIGNEACRKLPLDTVEGLIKCTVLPPRHLYHPVLPYKCNGKLMFPLCKACVESLNQEQCLHTEEERQFTGTFVVDELRKAISLNYKILEIYEVWEYKVKQFDKDTKSGGLFSKYVDTFLKIKQECSDWPKWCKTDEDKISYIVSYLEREGIKLDESEICHNAGLRFIAKLMLNSFWGKFGQRANLMQTAVITKPFELFTMLTDPSVIVNNMVIVSEEMLLICWTKHEDAILPLNTVNVAIAAYTTAMARLELYSYLEKLGKRVLYFDTDSVIFTYKKGEWKPEVGDYLGMLTDEVAEYGPGSKITEFVSGGPKNYAYKVYIASTKEYKTICKVKGITLNALNSESVNFEQLKAMVCDNAEPIYVHNNRKICITADYDVISRPESKIYRIGYTKRRRIENNYDTLPYGFLEVVNEESELNMNDPSKDESEYREMDEKIPFYMDGWTL</sequence>
<dbReference type="Gene3D" id="3.30.420.10">
    <property type="entry name" value="Ribonuclease H-like superfamily/Ribonuclease H"/>
    <property type="match status" value="1"/>
</dbReference>
<dbReference type="Gene3D" id="3.40.960.10">
    <property type="entry name" value="VSR Endonuclease"/>
    <property type="match status" value="1"/>
</dbReference>
<reference evidence="10" key="1">
    <citation type="submission" date="2021-12" db="EMBL/GenBank/DDBJ databases">
        <authorList>
            <person name="King R."/>
        </authorList>
    </citation>
    <scope>NUCLEOTIDE SEQUENCE</scope>
</reference>
<dbReference type="Gene3D" id="1.10.287.690">
    <property type="entry name" value="Helix hairpin bin"/>
    <property type="match status" value="1"/>
</dbReference>
<dbReference type="InterPro" id="IPR023211">
    <property type="entry name" value="DNA_pol_palm_dom_sf"/>
</dbReference>
<dbReference type="AlphaFoldDB" id="A0A9P0FJ42"/>
<accession>A0A9P0FJ42</accession>
<dbReference type="InterPro" id="IPR004868">
    <property type="entry name" value="DNA-dir_DNA_pol_B_mt/vir"/>
</dbReference>
<dbReference type="InterPro" id="IPR043502">
    <property type="entry name" value="DNA/RNA_pol_sf"/>
</dbReference>
<evidence type="ECO:0000256" key="7">
    <source>
        <dbReference type="ARBA" id="ARBA00023125"/>
    </source>
</evidence>
<keyword evidence="7" id="KW-0238">DNA-binding</keyword>
<dbReference type="SUPFAM" id="SSF56672">
    <property type="entry name" value="DNA/RNA polymerases"/>
    <property type="match status" value="1"/>
</dbReference>
<evidence type="ECO:0000256" key="2">
    <source>
        <dbReference type="ARBA" id="ARBA00012417"/>
    </source>
</evidence>
<dbReference type="InterPro" id="IPR012337">
    <property type="entry name" value="RNaseH-like_sf"/>
</dbReference>
<feature type="domain" description="DNA-directed DNA polymerase family B mitochondria/virus" evidence="9">
    <location>
        <begin position="409"/>
        <end position="593"/>
    </location>
</feature>
<dbReference type="GO" id="GO:0003887">
    <property type="term" value="F:DNA-directed DNA polymerase activity"/>
    <property type="evidence" value="ECO:0007669"/>
    <property type="project" value="UniProtKB-KW"/>
</dbReference>
<dbReference type="Gene3D" id="3.90.1600.10">
    <property type="entry name" value="Palm domain of DNA polymerase"/>
    <property type="match status" value="1"/>
</dbReference>
<gene>
    <name evidence="10" type="ORF">MELIAE_LOCUS7489</name>
</gene>
<dbReference type="EMBL" id="OV121136">
    <property type="protein sequence ID" value="CAH0556585.1"/>
    <property type="molecule type" value="Genomic_DNA"/>
</dbReference>
<keyword evidence="11" id="KW-1185">Reference proteome</keyword>
<organism evidence="10 11">
    <name type="scientific">Brassicogethes aeneus</name>
    <name type="common">Rape pollen beetle</name>
    <name type="synonym">Meligethes aeneus</name>
    <dbReference type="NCBI Taxonomy" id="1431903"/>
    <lineage>
        <taxon>Eukaryota</taxon>
        <taxon>Metazoa</taxon>
        <taxon>Ecdysozoa</taxon>
        <taxon>Arthropoda</taxon>
        <taxon>Hexapoda</taxon>
        <taxon>Insecta</taxon>
        <taxon>Pterygota</taxon>
        <taxon>Neoptera</taxon>
        <taxon>Endopterygota</taxon>
        <taxon>Coleoptera</taxon>
        <taxon>Polyphaga</taxon>
        <taxon>Cucujiformia</taxon>
        <taxon>Nitidulidae</taxon>
        <taxon>Meligethinae</taxon>
        <taxon>Brassicogethes</taxon>
    </lineage>
</organism>
<evidence type="ECO:0000259" key="9">
    <source>
        <dbReference type="Pfam" id="PF03175"/>
    </source>
</evidence>
<evidence type="ECO:0000256" key="5">
    <source>
        <dbReference type="ARBA" id="ARBA00022705"/>
    </source>
</evidence>
<keyword evidence="6" id="KW-0239">DNA-directed DNA polymerase</keyword>
<dbReference type="GO" id="GO:0000166">
    <property type="term" value="F:nucleotide binding"/>
    <property type="evidence" value="ECO:0007669"/>
    <property type="project" value="InterPro"/>
</dbReference>
<dbReference type="Proteomes" id="UP001154078">
    <property type="component" value="Chromosome 5"/>
</dbReference>
<evidence type="ECO:0000313" key="11">
    <source>
        <dbReference type="Proteomes" id="UP001154078"/>
    </source>
</evidence>
<dbReference type="SUPFAM" id="SSF53098">
    <property type="entry name" value="Ribonuclease H-like"/>
    <property type="match status" value="1"/>
</dbReference>
<dbReference type="PANTHER" id="PTHR33568">
    <property type="entry name" value="DNA POLYMERASE"/>
    <property type="match status" value="1"/>
</dbReference>
<keyword evidence="3" id="KW-0808">Transferase</keyword>
<protein>
    <recommendedName>
        <fullName evidence="2">DNA-directed DNA polymerase</fullName>
        <ecNumber evidence="2">2.7.7.7</ecNumber>
    </recommendedName>
</protein>
<evidence type="ECO:0000256" key="1">
    <source>
        <dbReference type="ARBA" id="ARBA00005755"/>
    </source>
</evidence>
<proteinExistence type="inferred from homology"/>
<dbReference type="Pfam" id="PF03175">
    <property type="entry name" value="DNA_pol_B_2"/>
    <property type="match status" value="3"/>
</dbReference>